<reference evidence="3" key="1">
    <citation type="journal article" date="2019" name="Int. J. Syst. Evol. Microbiol.">
        <title>The Global Catalogue of Microorganisms (GCM) 10K type strain sequencing project: providing services to taxonomists for standard genome sequencing and annotation.</title>
        <authorList>
            <consortium name="The Broad Institute Genomics Platform"/>
            <consortium name="The Broad Institute Genome Sequencing Center for Infectious Disease"/>
            <person name="Wu L."/>
            <person name="Ma J."/>
        </authorList>
    </citation>
    <scope>NUCLEOTIDE SEQUENCE [LARGE SCALE GENOMIC DNA]</scope>
    <source>
        <strain evidence="3">CCUG 48216</strain>
    </source>
</reference>
<dbReference type="Gene3D" id="3.30.830.10">
    <property type="entry name" value="Metalloenzyme, LuxS/M16 peptidase-like"/>
    <property type="match status" value="2"/>
</dbReference>
<evidence type="ECO:0000313" key="3">
    <source>
        <dbReference type="Proteomes" id="UP001597211"/>
    </source>
</evidence>
<organism evidence="2 3">
    <name type="scientific">Paenibacillus timonensis</name>
    <dbReference type="NCBI Taxonomy" id="225915"/>
    <lineage>
        <taxon>Bacteria</taxon>
        <taxon>Bacillati</taxon>
        <taxon>Bacillota</taxon>
        <taxon>Bacilli</taxon>
        <taxon>Bacillales</taxon>
        <taxon>Paenibacillaceae</taxon>
        <taxon>Paenibacillus</taxon>
    </lineage>
</organism>
<name>A0ABW3SD53_9BACL</name>
<feature type="domain" description="Peptidase M16 C-terminal" evidence="1">
    <location>
        <begin position="185"/>
        <end position="358"/>
    </location>
</feature>
<dbReference type="Pfam" id="PF05193">
    <property type="entry name" value="Peptidase_M16_C"/>
    <property type="match status" value="1"/>
</dbReference>
<dbReference type="InterPro" id="IPR050361">
    <property type="entry name" value="MPP/UQCRC_Complex"/>
</dbReference>
<dbReference type="InterPro" id="IPR011249">
    <property type="entry name" value="Metalloenz_LuxS/M16"/>
</dbReference>
<comment type="caution">
    <text evidence="2">The sequence shown here is derived from an EMBL/GenBank/DDBJ whole genome shotgun (WGS) entry which is preliminary data.</text>
</comment>
<dbReference type="PANTHER" id="PTHR11851">
    <property type="entry name" value="METALLOPROTEASE"/>
    <property type="match status" value="1"/>
</dbReference>
<dbReference type="Proteomes" id="UP001597211">
    <property type="component" value="Unassembled WGS sequence"/>
</dbReference>
<dbReference type="PANTHER" id="PTHR11851:SF186">
    <property type="entry name" value="INACTIVE METALLOPROTEASE YMFF-RELATED"/>
    <property type="match status" value="1"/>
</dbReference>
<evidence type="ECO:0000259" key="1">
    <source>
        <dbReference type="Pfam" id="PF05193"/>
    </source>
</evidence>
<dbReference type="EMBL" id="JBHTKZ010000021">
    <property type="protein sequence ID" value="MFD1182170.1"/>
    <property type="molecule type" value="Genomic_DNA"/>
</dbReference>
<sequence length="426" mass="48291">MNKTRFERGTVGHIRLHVLPTDRFKTFAISLYVGLPLQEQTVTATALTPFVLRRGTESYPETTEFREQLEHMYGAGFGFDVYKRGNYQMVQFRMDTINDSFVKSSDSLLGQSFAFLGEVVTKPALENGAFRTAYVNSERESVRKKLEGIINDKIRYAAERCTEEMFKDDPYRLHPLGERSELDGITPESLYASYQNWLQQAHLDLYVVGDTTLAEVEELVAKHFSLSRSASPEYEPEQVNIRSGKVRTVKEALDVNQGKLNLGLRTPITYGDERYASLLLYNGILGSYPHSKLFINVREKESLAYYAASRYDGHKGIVGIQSGIEIANYEKALRIIEAQLASMRAGEISELEMSQTKAMIRNSLLEMQDSAFEMIAYDFNRVLSGKDRPAEELLRQVEQVQPQDVVAAAETVQLDTIYFLTGQKEG</sequence>
<accession>A0ABW3SD53</accession>
<dbReference type="NCBIfam" id="NF047422">
    <property type="entry name" value="YfmF_fam"/>
    <property type="match status" value="1"/>
</dbReference>
<keyword evidence="3" id="KW-1185">Reference proteome</keyword>
<gene>
    <name evidence="2" type="primary">yfmF</name>
    <name evidence="2" type="ORF">ACFQ2Z_12425</name>
</gene>
<dbReference type="InterPro" id="IPR007863">
    <property type="entry name" value="Peptidase_M16_C"/>
</dbReference>
<dbReference type="SUPFAM" id="SSF63411">
    <property type="entry name" value="LuxS/MPP-like metallohydrolase"/>
    <property type="match status" value="2"/>
</dbReference>
<evidence type="ECO:0000313" key="2">
    <source>
        <dbReference type="EMBL" id="MFD1182170.1"/>
    </source>
</evidence>
<protein>
    <submittedName>
        <fullName evidence="2">EF-P 5-aminopentanol modification-associated protein YfmF</fullName>
    </submittedName>
</protein>
<proteinExistence type="predicted"/>
<dbReference type="RefSeq" id="WP_240269304.1">
    <property type="nucleotide sequence ID" value="NZ_JAKSXN010000023.1"/>
</dbReference>